<dbReference type="AlphaFoldDB" id="A0AAD9BG82"/>
<evidence type="ECO:0000313" key="1">
    <source>
        <dbReference type="EMBL" id="KAK1883121.1"/>
    </source>
</evidence>
<keyword evidence="2" id="KW-1185">Reference proteome</keyword>
<dbReference type="Proteomes" id="UP001228049">
    <property type="component" value="Unassembled WGS sequence"/>
</dbReference>
<comment type="caution">
    <text evidence="1">The sequence shown here is derived from an EMBL/GenBank/DDBJ whole genome shotgun (WGS) entry which is preliminary data.</text>
</comment>
<gene>
    <name evidence="1" type="ORF">KUDE01_023896</name>
</gene>
<dbReference type="EMBL" id="JASDAP010000023">
    <property type="protein sequence ID" value="KAK1883121.1"/>
    <property type="molecule type" value="Genomic_DNA"/>
</dbReference>
<proteinExistence type="predicted"/>
<sequence length="74" mass="7837">MVSMPAVSSLEHNGGTKDTFLLSSLRAAALSELTSSPQNSRPLLDTPIEAFSFTLCPPAADSQTAEIYPSVRLV</sequence>
<evidence type="ECO:0000313" key="2">
    <source>
        <dbReference type="Proteomes" id="UP001228049"/>
    </source>
</evidence>
<name>A0AAD9BG82_DISEL</name>
<protein>
    <submittedName>
        <fullName evidence="1">Chromatin structure-remodeling complex protein RSC30</fullName>
    </submittedName>
</protein>
<accession>A0AAD9BG82</accession>
<organism evidence="1 2">
    <name type="scientific">Dissostichus eleginoides</name>
    <name type="common">Patagonian toothfish</name>
    <name type="synonym">Dissostichus amissus</name>
    <dbReference type="NCBI Taxonomy" id="100907"/>
    <lineage>
        <taxon>Eukaryota</taxon>
        <taxon>Metazoa</taxon>
        <taxon>Chordata</taxon>
        <taxon>Craniata</taxon>
        <taxon>Vertebrata</taxon>
        <taxon>Euteleostomi</taxon>
        <taxon>Actinopterygii</taxon>
        <taxon>Neopterygii</taxon>
        <taxon>Teleostei</taxon>
        <taxon>Neoteleostei</taxon>
        <taxon>Acanthomorphata</taxon>
        <taxon>Eupercaria</taxon>
        <taxon>Perciformes</taxon>
        <taxon>Notothenioidei</taxon>
        <taxon>Nototheniidae</taxon>
        <taxon>Dissostichus</taxon>
    </lineage>
</organism>
<reference evidence="1" key="1">
    <citation type="submission" date="2023-04" db="EMBL/GenBank/DDBJ databases">
        <title>Chromosome-level genome of Chaenocephalus aceratus.</title>
        <authorList>
            <person name="Park H."/>
        </authorList>
    </citation>
    <scope>NUCLEOTIDE SEQUENCE</scope>
    <source>
        <strain evidence="1">DE</strain>
        <tissue evidence="1">Muscle</tissue>
    </source>
</reference>